<dbReference type="EMBL" id="BOMI01000108">
    <property type="protein sequence ID" value="GID76746.1"/>
    <property type="molecule type" value="Genomic_DNA"/>
</dbReference>
<reference evidence="3 4" key="1">
    <citation type="submission" date="2021-01" db="EMBL/GenBank/DDBJ databases">
        <title>Whole genome shotgun sequence of Actinoplanes deccanensis NBRC 13994.</title>
        <authorList>
            <person name="Komaki H."/>
            <person name="Tamura T."/>
        </authorList>
    </citation>
    <scope>NUCLEOTIDE SEQUENCE [LARGE SCALE GENOMIC DNA]</scope>
    <source>
        <strain evidence="3 4">NBRC 13994</strain>
    </source>
</reference>
<dbReference type="RefSeq" id="WP_203769718.1">
    <property type="nucleotide sequence ID" value="NZ_BAAABO010000029.1"/>
</dbReference>
<comment type="caution">
    <text evidence="3">The sequence shown here is derived from an EMBL/GenBank/DDBJ whole genome shotgun (WGS) entry which is preliminary data.</text>
</comment>
<accession>A0ABQ3Y9R2</accession>
<evidence type="ECO:0000256" key="1">
    <source>
        <dbReference type="SAM" id="MobiDB-lite"/>
    </source>
</evidence>
<feature type="compositionally biased region" description="Low complexity" evidence="1">
    <location>
        <begin position="149"/>
        <end position="165"/>
    </location>
</feature>
<evidence type="ECO:0000313" key="4">
    <source>
        <dbReference type="Proteomes" id="UP000609879"/>
    </source>
</evidence>
<protein>
    <recommendedName>
        <fullName evidence="5">Integral membrane protein</fullName>
    </recommendedName>
</protein>
<feature type="compositionally biased region" description="Pro residues" evidence="1">
    <location>
        <begin position="114"/>
        <end position="126"/>
    </location>
</feature>
<keyword evidence="4" id="KW-1185">Reference proteome</keyword>
<proteinExistence type="predicted"/>
<feature type="compositionally biased region" description="Basic and acidic residues" evidence="1">
    <location>
        <begin position="195"/>
        <end position="215"/>
    </location>
</feature>
<keyword evidence="2" id="KW-0812">Transmembrane</keyword>
<evidence type="ECO:0000256" key="2">
    <source>
        <dbReference type="SAM" id="Phobius"/>
    </source>
</evidence>
<sequence length="215" mass="22729">MSDGEFWTYTGLLGLSGLVLLALGVAGLGQSGFLRGVDALLGLGFLGYAGYLGVARPDDTFTFWAVFALPVLALIHASVCLRREMRLRRIAAKFTPDPYAEAMRDAQTERQPFPAAPGPLPEPPTAAPSAQAEVRRGPMPSGLPRPPAADDLAAPSSPAAPSDLSGGEAAGYTGRHSANSDERFPQSPGYAARSYENRPEGGRHRAPETDDSPRR</sequence>
<evidence type="ECO:0000313" key="3">
    <source>
        <dbReference type="EMBL" id="GID76746.1"/>
    </source>
</evidence>
<feature type="transmembrane region" description="Helical" evidence="2">
    <location>
        <begin position="36"/>
        <end position="55"/>
    </location>
</feature>
<evidence type="ECO:0008006" key="5">
    <source>
        <dbReference type="Google" id="ProtNLM"/>
    </source>
</evidence>
<name>A0ABQ3Y9R2_9ACTN</name>
<feature type="transmembrane region" description="Helical" evidence="2">
    <location>
        <begin position="61"/>
        <end position="81"/>
    </location>
</feature>
<gene>
    <name evidence="3" type="ORF">Ade02nite_53870</name>
</gene>
<feature type="region of interest" description="Disordered" evidence="1">
    <location>
        <begin position="101"/>
        <end position="215"/>
    </location>
</feature>
<keyword evidence="2" id="KW-0472">Membrane</keyword>
<dbReference type="Proteomes" id="UP000609879">
    <property type="component" value="Unassembled WGS sequence"/>
</dbReference>
<feature type="transmembrane region" description="Helical" evidence="2">
    <location>
        <begin position="6"/>
        <end position="29"/>
    </location>
</feature>
<organism evidence="3 4">
    <name type="scientific">Paractinoplanes deccanensis</name>
    <dbReference type="NCBI Taxonomy" id="113561"/>
    <lineage>
        <taxon>Bacteria</taxon>
        <taxon>Bacillati</taxon>
        <taxon>Actinomycetota</taxon>
        <taxon>Actinomycetes</taxon>
        <taxon>Micromonosporales</taxon>
        <taxon>Micromonosporaceae</taxon>
        <taxon>Paractinoplanes</taxon>
    </lineage>
</organism>
<keyword evidence="2" id="KW-1133">Transmembrane helix</keyword>